<comment type="caution">
    <text evidence="8">The sequence shown here is derived from an EMBL/GenBank/DDBJ whole genome shotgun (WGS) entry which is preliminary data.</text>
</comment>
<keyword evidence="5 7" id="KW-1133">Transmembrane helix</keyword>
<evidence type="ECO:0000256" key="6">
    <source>
        <dbReference type="ARBA" id="ARBA00023136"/>
    </source>
</evidence>
<feature type="transmembrane region" description="Helical" evidence="7">
    <location>
        <begin position="51"/>
        <end position="72"/>
    </location>
</feature>
<dbReference type="SUPFAM" id="SSF103473">
    <property type="entry name" value="MFS general substrate transporter"/>
    <property type="match status" value="1"/>
</dbReference>
<keyword evidence="3" id="KW-1003">Cell membrane</keyword>
<reference evidence="8 9" key="1">
    <citation type="submission" date="2020-04" db="EMBL/GenBank/DDBJ databases">
        <authorList>
            <person name="Klaysubun C."/>
            <person name="Duangmal K."/>
            <person name="Lipun K."/>
        </authorList>
    </citation>
    <scope>NUCLEOTIDE SEQUENCE [LARGE SCALE GENOMIC DNA]</scope>
    <source>
        <strain evidence="8 9">JCM 11839</strain>
    </source>
</reference>
<evidence type="ECO:0000256" key="3">
    <source>
        <dbReference type="ARBA" id="ARBA00022475"/>
    </source>
</evidence>
<feature type="transmembrane region" description="Helical" evidence="7">
    <location>
        <begin position="84"/>
        <end position="104"/>
    </location>
</feature>
<keyword evidence="2" id="KW-0813">Transport</keyword>
<keyword evidence="9" id="KW-1185">Reference proteome</keyword>
<feature type="transmembrane region" description="Helical" evidence="7">
    <location>
        <begin position="289"/>
        <end position="308"/>
    </location>
</feature>
<evidence type="ECO:0000256" key="1">
    <source>
        <dbReference type="ARBA" id="ARBA00004429"/>
    </source>
</evidence>
<accession>A0ABX1RH97</accession>
<feature type="transmembrane region" description="Helical" evidence="7">
    <location>
        <begin position="148"/>
        <end position="170"/>
    </location>
</feature>
<dbReference type="Pfam" id="PF05977">
    <property type="entry name" value="MFS_3"/>
    <property type="match status" value="1"/>
</dbReference>
<feature type="transmembrane region" description="Helical" evidence="7">
    <location>
        <begin position="260"/>
        <end position="282"/>
    </location>
</feature>
<feature type="transmembrane region" description="Helical" evidence="7">
    <location>
        <begin position="110"/>
        <end position="127"/>
    </location>
</feature>
<feature type="transmembrane region" description="Helical" evidence="7">
    <location>
        <begin position="227"/>
        <end position="248"/>
    </location>
</feature>
<protein>
    <submittedName>
        <fullName evidence="8">MFS transporter</fullName>
    </submittedName>
</protein>
<evidence type="ECO:0000256" key="2">
    <source>
        <dbReference type="ARBA" id="ARBA00022448"/>
    </source>
</evidence>
<dbReference type="CDD" id="cd06173">
    <property type="entry name" value="MFS_MefA_like"/>
    <property type="match status" value="1"/>
</dbReference>
<evidence type="ECO:0000313" key="8">
    <source>
        <dbReference type="EMBL" id="NMH79771.1"/>
    </source>
</evidence>
<dbReference type="PANTHER" id="PTHR23513:SF9">
    <property type="entry name" value="ENTEROBACTIN EXPORTER ENTS"/>
    <property type="match status" value="1"/>
</dbReference>
<dbReference type="PANTHER" id="PTHR23513">
    <property type="entry name" value="INTEGRAL MEMBRANE EFFLUX PROTEIN-RELATED"/>
    <property type="match status" value="1"/>
</dbReference>
<evidence type="ECO:0000256" key="5">
    <source>
        <dbReference type="ARBA" id="ARBA00022989"/>
    </source>
</evidence>
<dbReference type="Gene3D" id="1.20.1250.20">
    <property type="entry name" value="MFS general substrate transporter like domains"/>
    <property type="match status" value="1"/>
</dbReference>
<proteinExistence type="predicted"/>
<organism evidence="8 9">
    <name type="scientific">Pseudonocardia xinjiangensis</name>
    <dbReference type="NCBI Taxonomy" id="75289"/>
    <lineage>
        <taxon>Bacteria</taxon>
        <taxon>Bacillati</taxon>
        <taxon>Actinomycetota</taxon>
        <taxon>Actinomycetes</taxon>
        <taxon>Pseudonocardiales</taxon>
        <taxon>Pseudonocardiaceae</taxon>
        <taxon>Pseudonocardia</taxon>
    </lineage>
</organism>
<keyword evidence="4 7" id="KW-0812">Transmembrane</keyword>
<evidence type="ECO:0000256" key="7">
    <source>
        <dbReference type="SAM" id="Phobius"/>
    </source>
</evidence>
<dbReference type="InterPro" id="IPR010290">
    <property type="entry name" value="TM_effector"/>
</dbReference>
<feature type="transmembrane region" description="Helical" evidence="7">
    <location>
        <begin position="21"/>
        <end position="45"/>
    </location>
</feature>
<comment type="subcellular location">
    <subcellularLocation>
        <location evidence="1">Cell inner membrane</location>
        <topology evidence="1">Multi-pass membrane protein</topology>
    </subcellularLocation>
</comment>
<dbReference type="Proteomes" id="UP001296706">
    <property type="component" value="Unassembled WGS sequence"/>
</dbReference>
<name>A0ABX1RH97_9PSEU</name>
<dbReference type="RefSeq" id="WP_169397835.1">
    <property type="nucleotide sequence ID" value="NZ_BAAAJH010000003.1"/>
</dbReference>
<keyword evidence="6 7" id="KW-0472">Membrane</keyword>
<evidence type="ECO:0000256" key="4">
    <source>
        <dbReference type="ARBA" id="ARBA00022692"/>
    </source>
</evidence>
<dbReference type="EMBL" id="JAAXKY010000078">
    <property type="protein sequence ID" value="NMH79771.1"/>
    <property type="molecule type" value="Genomic_DNA"/>
</dbReference>
<dbReference type="InterPro" id="IPR036259">
    <property type="entry name" value="MFS_trans_sf"/>
</dbReference>
<sequence length="415" mass="41921">MRALDGIVDTRPLRSHPAFRRLWVGTTASSFSGQIAVVAVLYQVWELTHSSVWVGAIGVATAVPTIVFGLAGGALADAVDRRTLVMLSSAGAVTAAVLLAVQAAAGVQSLALVLFLVAAQTSCGALGSSARRTFVARLLPRDQVPAGIALNHVSFQAAMLVGPAVAGLVLARAGLTWAYVLDAAAITVSLYGVARLPSMRPDGAARFSLASTWDGWRFLVRRPALRGALATDLAATVLAMPIALFPVINQERFGGNPETLGLFLSAIAVGGITASLTSSLLVRVGRPGMVSLVAAAVWGLALAGFGLSDTLPATFACLVVAGAADTISVISRGTLVQLATPDAYLGRVSSVEGVVGVGGPGIGNARAGAVAALTSASTAAVTGGLACVLVVVALAVTHPALRRWSPRETSAAPPG</sequence>
<feature type="transmembrane region" description="Helical" evidence="7">
    <location>
        <begin position="376"/>
        <end position="397"/>
    </location>
</feature>
<evidence type="ECO:0000313" key="9">
    <source>
        <dbReference type="Proteomes" id="UP001296706"/>
    </source>
</evidence>
<feature type="transmembrane region" description="Helical" evidence="7">
    <location>
        <begin position="176"/>
        <end position="194"/>
    </location>
</feature>
<gene>
    <name evidence="8" type="ORF">HF577_22090</name>
</gene>